<dbReference type="Pfam" id="PF00067">
    <property type="entry name" value="p450"/>
    <property type="match status" value="1"/>
</dbReference>
<dbReference type="InterPro" id="IPR036396">
    <property type="entry name" value="Cyt_P450_sf"/>
</dbReference>
<keyword evidence="3" id="KW-0479">Metal-binding</keyword>
<evidence type="ECO:0000256" key="1">
    <source>
        <dbReference type="ARBA" id="ARBA00010617"/>
    </source>
</evidence>
<dbReference type="AlphaFoldDB" id="A0A4Q7VFT8"/>
<dbReference type="GO" id="GO:0008395">
    <property type="term" value="F:steroid hydroxylase activity"/>
    <property type="evidence" value="ECO:0007669"/>
    <property type="project" value="TreeGrafter"/>
</dbReference>
<dbReference type="InterPro" id="IPR001128">
    <property type="entry name" value="Cyt_P450"/>
</dbReference>
<dbReference type="PANTHER" id="PTHR46696:SF4">
    <property type="entry name" value="BIOTIN BIOSYNTHESIS CYTOCHROME P450"/>
    <property type="match status" value="1"/>
</dbReference>
<evidence type="ECO:0000313" key="8">
    <source>
        <dbReference type="Proteomes" id="UP000293398"/>
    </source>
</evidence>
<dbReference type="GO" id="GO:0005506">
    <property type="term" value="F:iron ion binding"/>
    <property type="evidence" value="ECO:0007669"/>
    <property type="project" value="InterPro"/>
</dbReference>
<dbReference type="SUPFAM" id="SSF48264">
    <property type="entry name" value="Cytochrome P450"/>
    <property type="match status" value="1"/>
</dbReference>
<keyword evidence="6" id="KW-0503">Monooxygenase</keyword>
<evidence type="ECO:0000256" key="3">
    <source>
        <dbReference type="ARBA" id="ARBA00022723"/>
    </source>
</evidence>
<dbReference type="RefSeq" id="WP_130304560.1">
    <property type="nucleotide sequence ID" value="NZ_SHKO01000002.1"/>
</dbReference>
<reference evidence="7 8" key="1">
    <citation type="submission" date="2019-02" db="EMBL/GenBank/DDBJ databases">
        <title>Genomic Encyclopedia of Type Strains, Phase IV (KMG-IV): sequencing the most valuable type-strain genomes for metagenomic binning, comparative biology and taxonomic classification.</title>
        <authorList>
            <person name="Goeker M."/>
        </authorList>
    </citation>
    <scope>NUCLEOTIDE SEQUENCE [LARGE SCALE GENOMIC DNA]</scope>
    <source>
        <strain evidence="7 8">DSM 23814</strain>
    </source>
</reference>
<keyword evidence="8" id="KW-1185">Reference proteome</keyword>
<keyword evidence="2" id="KW-0349">Heme</keyword>
<evidence type="ECO:0000256" key="6">
    <source>
        <dbReference type="ARBA" id="ARBA00023033"/>
    </source>
</evidence>
<keyword evidence="4" id="KW-0560">Oxidoreductase</keyword>
<keyword evidence="5" id="KW-0408">Iron</keyword>
<comment type="similarity">
    <text evidence="1">Belongs to the cytochrome P450 family.</text>
</comment>
<evidence type="ECO:0000256" key="2">
    <source>
        <dbReference type="ARBA" id="ARBA00022617"/>
    </source>
</evidence>
<accession>A0A4Q7VFT8</accession>
<gene>
    <name evidence="7" type="ORF">EV681_3288</name>
</gene>
<evidence type="ECO:0000256" key="5">
    <source>
        <dbReference type="ARBA" id="ARBA00023004"/>
    </source>
</evidence>
<dbReference type="Proteomes" id="UP000293398">
    <property type="component" value="Unassembled WGS sequence"/>
</dbReference>
<dbReference type="GO" id="GO:0020037">
    <property type="term" value="F:heme binding"/>
    <property type="evidence" value="ECO:0007669"/>
    <property type="project" value="InterPro"/>
</dbReference>
<comment type="caution">
    <text evidence="7">The sequence shown here is derived from an EMBL/GenBank/DDBJ whole genome shotgun (WGS) entry which is preliminary data.</text>
</comment>
<dbReference type="EMBL" id="SHKO01000002">
    <property type="protein sequence ID" value="RZT94857.1"/>
    <property type="molecule type" value="Genomic_DNA"/>
</dbReference>
<dbReference type="GO" id="GO:0006707">
    <property type="term" value="P:cholesterol catabolic process"/>
    <property type="evidence" value="ECO:0007669"/>
    <property type="project" value="TreeGrafter"/>
</dbReference>
<name>A0A4Q7VFT8_9BURK</name>
<organism evidence="7 8">
    <name type="scientific">Advenella incenata</name>
    <dbReference type="NCBI Taxonomy" id="267800"/>
    <lineage>
        <taxon>Bacteria</taxon>
        <taxon>Pseudomonadati</taxon>
        <taxon>Pseudomonadota</taxon>
        <taxon>Betaproteobacteria</taxon>
        <taxon>Burkholderiales</taxon>
        <taxon>Alcaligenaceae</taxon>
    </lineage>
</organism>
<dbReference type="OrthoDB" id="4168525at2"/>
<protein>
    <submittedName>
        <fullName evidence="7">Cytochrome P450</fullName>
    </submittedName>
</protein>
<dbReference type="PANTHER" id="PTHR46696">
    <property type="entry name" value="P450, PUTATIVE (EUROFUNG)-RELATED"/>
    <property type="match status" value="1"/>
</dbReference>
<evidence type="ECO:0000313" key="7">
    <source>
        <dbReference type="EMBL" id="RZT94857.1"/>
    </source>
</evidence>
<dbReference type="PRINTS" id="PR00359">
    <property type="entry name" value="BP450"/>
</dbReference>
<dbReference type="FunFam" id="1.10.630.10:FF:000018">
    <property type="entry name" value="Cytochrome P450 monooxygenase"/>
    <property type="match status" value="1"/>
</dbReference>
<sequence>MSFDKSYIDNNLVNPEWWPSGEFHEVFKQLRDEEPLYWAEPENYGRNFWVVTRYDDVKAIMADSMTFSNSVDSRIPRSGKRLTTLQRRALMWDVNIAMLDPPFHTVLRQPMNKHFSVPAINKLKNDVEKIVDELIEELKTKKSIDIVNTFAAKLPMDIVFAMLGIPEEDWPMLEKYAYQAFSPADPKGTIPGKTHAEASYIGLESIGKYGYQMARDRLANPRDDMATVISKMVVDGTSLDEHEIATWFLVLILGGLETTRNAIGAGMWTFLANPDQKQLLIEQPDLAGGAVEEVLRWVTPARGRLRVAKAPYRLHGKVIKPLDWVFIYPASGNKDERKFDNPHKFDITRTSNEHLALGEGIHACLGRALVRLELKTLFSKIFEAFPNMDFANDKRPHWVIDHQVSGVTKLEVNLNQ</sequence>
<dbReference type="Gene3D" id="1.10.630.10">
    <property type="entry name" value="Cytochrome P450"/>
    <property type="match status" value="1"/>
</dbReference>
<evidence type="ECO:0000256" key="4">
    <source>
        <dbReference type="ARBA" id="ARBA00023002"/>
    </source>
</evidence>
<proteinExistence type="inferred from homology"/>
<dbReference type="GO" id="GO:0036199">
    <property type="term" value="F:cholest-4-en-3-one 26-monooxygenase activity"/>
    <property type="evidence" value="ECO:0007669"/>
    <property type="project" value="TreeGrafter"/>
</dbReference>
<dbReference type="InterPro" id="IPR002397">
    <property type="entry name" value="Cyt_P450_B"/>
</dbReference>